<keyword evidence="6" id="KW-1185">Reference proteome</keyword>
<dbReference type="Proteomes" id="UP001596505">
    <property type="component" value="Unassembled WGS sequence"/>
</dbReference>
<comment type="caution">
    <text evidence="5">The sequence shown here is derived from an EMBL/GenBank/DDBJ whole genome shotgun (WGS) entry which is preliminary data.</text>
</comment>
<feature type="transmembrane region" description="Helical" evidence="3">
    <location>
        <begin position="16"/>
        <end position="35"/>
    </location>
</feature>
<evidence type="ECO:0000256" key="1">
    <source>
        <dbReference type="ARBA" id="ARBA00004370"/>
    </source>
</evidence>
<dbReference type="InterPro" id="IPR001466">
    <property type="entry name" value="Beta-lactam-related"/>
</dbReference>
<dbReference type="InterPro" id="IPR012338">
    <property type="entry name" value="Beta-lactam/transpept-like"/>
</dbReference>
<keyword evidence="2 3" id="KW-0472">Membrane</keyword>
<dbReference type="InterPro" id="IPR050491">
    <property type="entry name" value="AmpC-like"/>
</dbReference>
<evidence type="ECO:0000256" key="3">
    <source>
        <dbReference type="SAM" id="Phobius"/>
    </source>
</evidence>
<gene>
    <name evidence="5" type="ORF">ACFQRG_11655</name>
</gene>
<dbReference type="EC" id="3.-.-.-" evidence="5"/>
<name>A0ABW2PWS7_9BACL</name>
<dbReference type="GO" id="GO:0016787">
    <property type="term" value="F:hydrolase activity"/>
    <property type="evidence" value="ECO:0007669"/>
    <property type="project" value="UniProtKB-KW"/>
</dbReference>
<dbReference type="Pfam" id="PF00144">
    <property type="entry name" value="Beta-lactamase"/>
    <property type="match status" value="1"/>
</dbReference>
<dbReference type="RefSeq" id="WP_380966125.1">
    <property type="nucleotide sequence ID" value="NZ_JBHTCO010000014.1"/>
</dbReference>
<evidence type="ECO:0000313" key="6">
    <source>
        <dbReference type="Proteomes" id="UP001596505"/>
    </source>
</evidence>
<evidence type="ECO:0000259" key="4">
    <source>
        <dbReference type="Pfam" id="PF00144"/>
    </source>
</evidence>
<sequence length="414" mass="46895">MQKRIRKKRRKNPFKRFLIFCCAVGIIGTGTFFLYSKHLSAKNLETEAPLNLKEKPHHDNIKKIGKMRPNSAPANIVHDKDLDRYLKKVHFNGTAFIVKNGKVVINKGYGFANAKERIKNNPKTVYYIGSITKPIVATALMQLQQEGKINVNDPLSKYLPSFPNASKIKIYNLLTHTSGIGKHLETKQKVSTSALIKSIGLSSEYLKFQPGTQFDYNDANYSILGYVIEKISGEPLHEYIKQHIFKPAGIKDSGFGSQLKKEKYPSVGYKELSGLAYNPIMPDFSQVFGCGDIYMTAEDLYKFDRALSTGKLLSPQSYRQMMTPFKHYYGFGWYINRRGWYYKPVNYSNHGVLSGWNAMNGFQKDGSEYVVLLSNLQNNIKNLGLLNKTIYIKLSKPVLANPAPGPVHKQAVQN</sequence>
<accession>A0ABW2PWS7</accession>
<proteinExistence type="predicted"/>
<protein>
    <submittedName>
        <fullName evidence="5">Serine hydrolase domain-containing protein</fullName>
        <ecNumber evidence="5">3.-.-.-</ecNumber>
    </submittedName>
</protein>
<evidence type="ECO:0000313" key="5">
    <source>
        <dbReference type="EMBL" id="MFC7393609.1"/>
    </source>
</evidence>
<comment type="subcellular location">
    <subcellularLocation>
        <location evidence="1">Membrane</location>
    </subcellularLocation>
</comment>
<dbReference type="SUPFAM" id="SSF56601">
    <property type="entry name" value="beta-lactamase/transpeptidase-like"/>
    <property type="match status" value="1"/>
</dbReference>
<keyword evidence="3" id="KW-1133">Transmembrane helix</keyword>
<organism evidence="5 6">
    <name type="scientific">Scopulibacillus cellulosilyticus</name>
    <dbReference type="NCBI Taxonomy" id="2665665"/>
    <lineage>
        <taxon>Bacteria</taxon>
        <taxon>Bacillati</taxon>
        <taxon>Bacillota</taxon>
        <taxon>Bacilli</taxon>
        <taxon>Bacillales</taxon>
        <taxon>Sporolactobacillaceae</taxon>
        <taxon>Scopulibacillus</taxon>
    </lineage>
</organism>
<keyword evidence="5" id="KW-0378">Hydrolase</keyword>
<feature type="domain" description="Beta-lactamase-related" evidence="4">
    <location>
        <begin position="84"/>
        <end position="381"/>
    </location>
</feature>
<dbReference type="Gene3D" id="3.40.710.10">
    <property type="entry name" value="DD-peptidase/beta-lactamase superfamily"/>
    <property type="match status" value="1"/>
</dbReference>
<reference evidence="6" key="1">
    <citation type="journal article" date="2019" name="Int. J. Syst. Evol. Microbiol.">
        <title>The Global Catalogue of Microorganisms (GCM) 10K type strain sequencing project: providing services to taxonomists for standard genome sequencing and annotation.</title>
        <authorList>
            <consortium name="The Broad Institute Genomics Platform"/>
            <consortium name="The Broad Institute Genome Sequencing Center for Infectious Disease"/>
            <person name="Wu L."/>
            <person name="Ma J."/>
        </authorList>
    </citation>
    <scope>NUCLEOTIDE SEQUENCE [LARGE SCALE GENOMIC DNA]</scope>
    <source>
        <strain evidence="6">CGMCC 1.16305</strain>
    </source>
</reference>
<dbReference type="PANTHER" id="PTHR46825">
    <property type="entry name" value="D-ALANYL-D-ALANINE-CARBOXYPEPTIDASE/ENDOPEPTIDASE AMPH"/>
    <property type="match status" value="1"/>
</dbReference>
<keyword evidence="3" id="KW-0812">Transmembrane</keyword>
<dbReference type="EMBL" id="JBHTCO010000014">
    <property type="protein sequence ID" value="MFC7393609.1"/>
    <property type="molecule type" value="Genomic_DNA"/>
</dbReference>
<evidence type="ECO:0000256" key="2">
    <source>
        <dbReference type="ARBA" id="ARBA00023136"/>
    </source>
</evidence>
<dbReference type="PANTHER" id="PTHR46825:SF11">
    <property type="entry name" value="PENICILLIN-BINDING PROTEIN 4"/>
    <property type="match status" value="1"/>
</dbReference>